<dbReference type="InterPro" id="IPR032675">
    <property type="entry name" value="LRR_dom_sf"/>
</dbReference>
<dbReference type="Gene3D" id="3.80.10.10">
    <property type="entry name" value="Ribonuclease Inhibitor"/>
    <property type="match status" value="1"/>
</dbReference>
<evidence type="ECO:0000313" key="1">
    <source>
        <dbReference type="EMBL" id="KYR02424.1"/>
    </source>
</evidence>
<dbReference type="AlphaFoldDB" id="A0A152A8A6"/>
<comment type="caution">
    <text evidence="1">The sequence shown here is derived from an EMBL/GenBank/DDBJ whole genome shotgun (WGS) entry which is preliminary data.</text>
</comment>
<sequence length="543" mass="63028">MKLPSLLKKYIIRLYLNSYDNNKFNVYFYRYLICQIGLISKEWLVLITKFYHDVVHLGNVNEVSLLLRLKNIGFKFQSIQISDKIIKAYVGDSDRAFWMEPNMLQQLNNEMISLVEYRNSCYLGAPFKVQNRDDLIRNRSSILSSFNGIFHRDLTTQNLSYVISSSLHFNSTLIDNIQNSIIEFNTYMMTIDYITEIQESLKHYNIFKLKILHLDFQKQDHHLNSQLTSLSLINAIINQDTYNSLLRCNMKLQEFKIFTDSGLKFFSEDLTKHPNLISVSINTKTPQKHDHIISYLNNNSLVKTLEIMFPFIHIDSELTITNQTLTSLLATYDSLLRFWGSQHSIKTLLIYKTTPFTSIPLSILKNIESLEINESSIYEICRIIQLNSPSLTSININSYSVVGHEQIVDALEKNNHIIKLNLSGNFVNHAIRLKHPTLRHLSCSRIDVIDFHSVGNNTTLESIEIYFNEYSRDKNEKELFSALLKNVTLKSINSNLYSCGDDKVKISRNLIKNYYLHHSNPIPPDKLNLYSPISPISSWSCCM</sequence>
<organism evidence="1 2">
    <name type="scientific">Tieghemostelium lacteum</name>
    <name type="common">Slime mold</name>
    <name type="synonym">Dictyostelium lacteum</name>
    <dbReference type="NCBI Taxonomy" id="361077"/>
    <lineage>
        <taxon>Eukaryota</taxon>
        <taxon>Amoebozoa</taxon>
        <taxon>Evosea</taxon>
        <taxon>Eumycetozoa</taxon>
        <taxon>Dictyostelia</taxon>
        <taxon>Dictyosteliales</taxon>
        <taxon>Raperosteliaceae</taxon>
        <taxon>Tieghemostelium</taxon>
    </lineage>
</organism>
<proteinExistence type="predicted"/>
<protein>
    <submittedName>
        <fullName evidence="1">Uncharacterized protein</fullName>
    </submittedName>
</protein>
<reference evidence="1 2" key="1">
    <citation type="submission" date="2015-12" db="EMBL/GenBank/DDBJ databases">
        <title>Dictyostelia acquired genes for synthesis and detection of signals that induce cell-type specialization by lateral gene transfer from prokaryotes.</title>
        <authorList>
            <person name="Gloeckner G."/>
            <person name="Schaap P."/>
        </authorList>
    </citation>
    <scope>NUCLEOTIDE SEQUENCE [LARGE SCALE GENOMIC DNA]</scope>
    <source>
        <strain evidence="1 2">TK</strain>
    </source>
</reference>
<dbReference type="EMBL" id="LODT01000004">
    <property type="protein sequence ID" value="KYR02424.1"/>
    <property type="molecule type" value="Genomic_DNA"/>
</dbReference>
<dbReference type="Proteomes" id="UP000076078">
    <property type="component" value="Unassembled WGS sequence"/>
</dbReference>
<accession>A0A152A8A6</accession>
<dbReference type="InParanoid" id="A0A152A8A6"/>
<dbReference type="SUPFAM" id="SSF52047">
    <property type="entry name" value="RNI-like"/>
    <property type="match status" value="1"/>
</dbReference>
<gene>
    <name evidence="1" type="ORF">DLAC_01264</name>
</gene>
<keyword evidence="2" id="KW-1185">Reference proteome</keyword>
<name>A0A152A8A6_TIELA</name>
<evidence type="ECO:0000313" key="2">
    <source>
        <dbReference type="Proteomes" id="UP000076078"/>
    </source>
</evidence>